<feature type="binding site" evidence="10">
    <location>
        <position position="136"/>
    </location>
    <ligand>
        <name>substrate</name>
    </ligand>
</feature>
<dbReference type="AlphaFoldDB" id="Q0VMV3"/>
<dbReference type="Gene3D" id="3.40.718.10">
    <property type="entry name" value="Isopropylmalate Dehydrogenase"/>
    <property type="match status" value="1"/>
</dbReference>
<feature type="binding site" evidence="10">
    <location>
        <position position="270"/>
    </location>
    <ligand>
        <name>a divalent metal cation</name>
        <dbReference type="ChEBI" id="CHEBI:60240"/>
        <note>ligand shared between dimeric partners</note>
    </ligand>
</feature>
<feature type="binding site" evidence="10">
    <location>
        <position position="137"/>
    </location>
    <ligand>
        <name>substrate</name>
    </ligand>
</feature>
<dbReference type="GO" id="GO:0042823">
    <property type="term" value="P:pyridoxal phosphate biosynthetic process"/>
    <property type="evidence" value="ECO:0007669"/>
    <property type="project" value="UniProtKB-UniRule"/>
</dbReference>
<evidence type="ECO:0000256" key="9">
    <source>
        <dbReference type="ARBA" id="ARBA00023285"/>
    </source>
</evidence>
<feature type="binding site" evidence="10">
    <location>
        <position position="278"/>
    </location>
    <ligand>
        <name>substrate</name>
    </ligand>
</feature>
<dbReference type="GO" id="GO:0008270">
    <property type="term" value="F:zinc ion binding"/>
    <property type="evidence" value="ECO:0007669"/>
    <property type="project" value="UniProtKB-UniRule"/>
</dbReference>
<comment type="similarity">
    <text evidence="10">Belongs to the PdxA family.</text>
</comment>
<dbReference type="InterPro" id="IPR005255">
    <property type="entry name" value="PdxA_fam"/>
</dbReference>
<organism evidence="11 12">
    <name type="scientific">Alcanivorax borkumensis (strain ATCC 700651 / DSM 11573 / NCIMB 13689 / SK2)</name>
    <dbReference type="NCBI Taxonomy" id="393595"/>
    <lineage>
        <taxon>Bacteria</taxon>
        <taxon>Pseudomonadati</taxon>
        <taxon>Pseudomonadota</taxon>
        <taxon>Gammaproteobacteria</taxon>
        <taxon>Oceanospirillales</taxon>
        <taxon>Alcanivoracaceae</taxon>
        <taxon>Alcanivorax</taxon>
    </lineage>
</organism>
<keyword evidence="1 10" id="KW-0963">Cytoplasm</keyword>
<dbReference type="GO" id="GO:0051287">
    <property type="term" value="F:NAD binding"/>
    <property type="evidence" value="ECO:0007669"/>
    <property type="project" value="InterPro"/>
</dbReference>
<feature type="binding site" evidence="10">
    <location>
        <position position="215"/>
    </location>
    <ligand>
        <name>a divalent metal cation</name>
        <dbReference type="ChEBI" id="CHEBI:60240"/>
        <note>ligand shared between dimeric partners</note>
    </ligand>
</feature>
<evidence type="ECO:0000256" key="4">
    <source>
        <dbReference type="ARBA" id="ARBA00022842"/>
    </source>
</evidence>
<dbReference type="eggNOG" id="COG1995">
    <property type="taxonomic scope" value="Bacteria"/>
</dbReference>
<dbReference type="KEGG" id="abo:ABO_2047"/>
<comment type="cofactor">
    <cofactor evidence="10">
        <name>Zn(2+)</name>
        <dbReference type="ChEBI" id="CHEBI:29105"/>
    </cofactor>
    <cofactor evidence="10">
        <name>Mg(2+)</name>
        <dbReference type="ChEBI" id="CHEBI:18420"/>
    </cofactor>
    <cofactor evidence="10">
        <name>Co(2+)</name>
        <dbReference type="ChEBI" id="CHEBI:48828"/>
    </cofactor>
    <text evidence="10">Binds 1 divalent metal cation per subunit. Can use ions such as Zn(2+), Mg(2+) or Co(2+).</text>
</comment>
<evidence type="ECO:0000256" key="10">
    <source>
        <dbReference type="HAMAP-Rule" id="MF_00536"/>
    </source>
</evidence>
<dbReference type="EC" id="1.1.1.262" evidence="10"/>
<gene>
    <name evidence="10 11" type="primary">pdxA</name>
    <name evidence="11" type="ordered locus">ABO_2047</name>
</gene>
<comment type="pathway">
    <text evidence="10">Cofactor biosynthesis; pyridoxine 5'-phosphate biosynthesis; pyridoxine 5'-phosphate from D-erythrose 4-phosphate: step 4/5.</text>
</comment>
<keyword evidence="9 10" id="KW-0170">Cobalt</keyword>
<dbReference type="PANTHER" id="PTHR30004:SF5">
    <property type="entry name" value="4-HYDROXYTHREONINE-4-PHOSPHATE DEHYDROGENASE"/>
    <property type="match status" value="1"/>
</dbReference>
<feature type="binding site" evidence="10">
    <location>
        <position position="170"/>
    </location>
    <ligand>
        <name>a divalent metal cation</name>
        <dbReference type="ChEBI" id="CHEBI:60240"/>
        <note>ligand shared between dimeric partners</note>
    </ligand>
</feature>
<keyword evidence="8 10" id="KW-0664">Pyridoxine biosynthesis</keyword>
<evidence type="ECO:0000313" key="12">
    <source>
        <dbReference type="Proteomes" id="UP000008871"/>
    </source>
</evidence>
<keyword evidence="12" id="KW-1185">Reference proteome</keyword>
<dbReference type="EMBL" id="AM286690">
    <property type="protein sequence ID" value="CAL17495.1"/>
    <property type="molecule type" value="Genomic_DNA"/>
</dbReference>
<evidence type="ECO:0000256" key="1">
    <source>
        <dbReference type="ARBA" id="ARBA00022490"/>
    </source>
</evidence>
<name>Q0VMV3_ALCBS</name>
<dbReference type="UniPathway" id="UPA00244">
    <property type="reaction ID" value="UER00312"/>
</dbReference>
<dbReference type="GO" id="GO:0005737">
    <property type="term" value="C:cytoplasm"/>
    <property type="evidence" value="ECO:0007669"/>
    <property type="project" value="UniProtKB-SubCell"/>
</dbReference>
<sequence>MPSSPSQPIAITYGDPAGVGPDLVLSLLDTFSDAPMVIIGDRQVLSERAQQLGLTVALSDWQPGDLLPVGSLPVWHTPAGAPVIAGQPDPATAAGTVTMLTRAAQGCLKGTFSAMVTAPVAKNVICDGADPAFTGHTEFLAEQAGVNQVVMMLTASPGGQPLRVALATTHLPLSQVPAAITPDSLMRTLTILRDDLISKYRITEPRIMVLGLNPHAGEEGHLGREELDVIIPTLKHLRAKGMQLTGPLPADTAFQPHLLEQHDAVLAMYHDQGLPVLKYAGFGEAINITLGLPFIRTSVDHGTAFDLAGNGTASAGSLIAATRLALTLATPQHNA</sequence>
<keyword evidence="4 10" id="KW-0460">Magnesium</keyword>
<dbReference type="GO" id="GO:0008615">
    <property type="term" value="P:pyridoxine biosynthetic process"/>
    <property type="evidence" value="ECO:0007669"/>
    <property type="project" value="UniProtKB-UniRule"/>
</dbReference>
<comment type="miscellaneous">
    <text evidence="10">The active site is located at the dimer interface.</text>
</comment>
<dbReference type="Proteomes" id="UP000008871">
    <property type="component" value="Chromosome"/>
</dbReference>
<dbReference type="GO" id="GO:0000287">
    <property type="term" value="F:magnesium ion binding"/>
    <property type="evidence" value="ECO:0007669"/>
    <property type="project" value="UniProtKB-UniRule"/>
</dbReference>
<dbReference type="HOGENOM" id="CLU_040168_2_0_6"/>
<dbReference type="HAMAP" id="MF_00536">
    <property type="entry name" value="PdxA"/>
    <property type="match status" value="1"/>
</dbReference>
<dbReference type="SUPFAM" id="SSF53659">
    <property type="entry name" value="Isocitrate/Isopropylmalate dehydrogenase-like"/>
    <property type="match status" value="1"/>
</dbReference>
<keyword evidence="3 10" id="KW-0862">Zinc</keyword>
<evidence type="ECO:0000256" key="2">
    <source>
        <dbReference type="ARBA" id="ARBA00022723"/>
    </source>
</evidence>
<accession>Q0VMV3</accession>
<dbReference type="NCBIfam" id="TIGR00557">
    <property type="entry name" value="pdxA"/>
    <property type="match status" value="1"/>
</dbReference>
<dbReference type="Pfam" id="PF04166">
    <property type="entry name" value="PdxA"/>
    <property type="match status" value="1"/>
</dbReference>
<comment type="subunit">
    <text evidence="10">Homodimer.</text>
</comment>
<comment type="subcellular location">
    <subcellularLocation>
        <location evidence="10">Cytoplasm</location>
    </subcellularLocation>
</comment>
<dbReference type="PANTHER" id="PTHR30004">
    <property type="entry name" value="4-HYDROXYTHREONINE-4-PHOSPHATE DEHYDROGENASE"/>
    <property type="match status" value="1"/>
</dbReference>
<feature type="binding site" evidence="10">
    <location>
        <position position="296"/>
    </location>
    <ligand>
        <name>substrate</name>
    </ligand>
</feature>
<keyword evidence="7 10" id="KW-0520">NAD</keyword>
<dbReference type="RefSeq" id="WP_011589326.1">
    <property type="nucleotide sequence ID" value="NC_008260.1"/>
</dbReference>
<comment type="catalytic activity">
    <reaction evidence="10">
        <text>4-(phosphooxy)-L-threonine + NAD(+) = 3-amino-2-oxopropyl phosphate + CO2 + NADH</text>
        <dbReference type="Rhea" id="RHEA:32275"/>
        <dbReference type="ChEBI" id="CHEBI:16526"/>
        <dbReference type="ChEBI" id="CHEBI:57279"/>
        <dbReference type="ChEBI" id="CHEBI:57540"/>
        <dbReference type="ChEBI" id="CHEBI:57945"/>
        <dbReference type="ChEBI" id="CHEBI:58452"/>
        <dbReference type="EC" id="1.1.1.262"/>
    </reaction>
</comment>
<protein>
    <recommendedName>
        <fullName evidence="10">4-hydroxythreonine-4-phosphate dehydrogenase</fullName>
        <ecNumber evidence="10">1.1.1.262</ecNumber>
    </recommendedName>
    <alternativeName>
        <fullName evidence="10">4-(phosphohydroxy)-L-threonine dehydrogenase</fullName>
    </alternativeName>
</protein>
<feature type="binding site" evidence="10">
    <location>
        <position position="287"/>
    </location>
    <ligand>
        <name>substrate</name>
    </ligand>
</feature>
<keyword evidence="5 10" id="KW-0521">NADP</keyword>
<keyword evidence="6 10" id="KW-0560">Oxidoreductase</keyword>
<dbReference type="STRING" id="393595.ABO_2047"/>
<proteinExistence type="inferred from homology"/>
<evidence type="ECO:0000256" key="7">
    <source>
        <dbReference type="ARBA" id="ARBA00023027"/>
    </source>
</evidence>
<dbReference type="GO" id="GO:0050570">
    <property type="term" value="F:4-hydroxythreonine-4-phosphate dehydrogenase activity"/>
    <property type="evidence" value="ECO:0007669"/>
    <property type="project" value="UniProtKB-UniRule"/>
</dbReference>
<evidence type="ECO:0000256" key="3">
    <source>
        <dbReference type="ARBA" id="ARBA00022833"/>
    </source>
</evidence>
<dbReference type="GO" id="GO:0050897">
    <property type="term" value="F:cobalt ion binding"/>
    <property type="evidence" value="ECO:0007669"/>
    <property type="project" value="UniProtKB-UniRule"/>
</dbReference>
<evidence type="ECO:0000313" key="11">
    <source>
        <dbReference type="EMBL" id="CAL17495.1"/>
    </source>
</evidence>
<evidence type="ECO:0000256" key="6">
    <source>
        <dbReference type="ARBA" id="ARBA00023002"/>
    </source>
</evidence>
<comment type="function">
    <text evidence="10">Catalyzes the NAD(P)-dependent oxidation of 4-(phosphooxy)-L-threonine (HTP) into 2-amino-3-oxo-4-(phosphooxy)butyric acid which spontaneously decarboxylates to form 3-amino-2-oxopropyl phosphate (AHAP).</text>
</comment>
<keyword evidence="2 10" id="KW-0479">Metal-binding</keyword>
<dbReference type="OrthoDB" id="9801783at2"/>
<dbReference type="InterPro" id="IPR037510">
    <property type="entry name" value="PdxA"/>
</dbReference>
<evidence type="ECO:0000256" key="8">
    <source>
        <dbReference type="ARBA" id="ARBA00023096"/>
    </source>
</evidence>
<evidence type="ECO:0000256" key="5">
    <source>
        <dbReference type="ARBA" id="ARBA00022857"/>
    </source>
</evidence>
<reference evidence="11 12" key="1">
    <citation type="journal article" date="2006" name="Nat. Biotechnol.">
        <title>Genome sequence of the ubiquitous hydrocarbon-degrading marine bacterium Alcanivorax borkumensis.</title>
        <authorList>
            <person name="Schneiker S."/>
            <person name="Martins dos Santos V.A.P."/>
            <person name="Bartels D."/>
            <person name="Bekel T."/>
            <person name="Brecht M."/>
            <person name="Buhrmester J."/>
            <person name="Chernikova T.N."/>
            <person name="Denaro R."/>
            <person name="Ferrer M."/>
            <person name="Gertler C."/>
            <person name="Goesmann A."/>
            <person name="Golyshina O.V."/>
            <person name="Kaminski F."/>
            <person name="Khachane A.N."/>
            <person name="Lang S."/>
            <person name="Linke B."/>
            <person name="McHardy A.C."/>
            <person name="Meyer F."/>
            <person name="Nechitaylo T."/>
            <person name="Puehler A."/>
            <person name="Regenhardt D."/>
            <person name="Rupp O."/>
            <person name="Sabirova J.S."/>
            <person name="Selbitschka W."/>
            <person name="Yakimov M.M."/>
            <person name="Timmis K.N."/>
            <person name="Vorhoelter F.-J."/>
            <person name="Weidner S."/>
            <person name="Kaiser O."/>
            <person name="Golyshin P.N."/>
        </authorList>
    </citation>
    <scope>NUCLEOTIDE SEQUENCE [LARGE SCALE GENOMIC DNA]</scope>
    <source>
        <strain evidence="12">ATCC 700651 / DSM 11573 / NCIMB 13689 / SK2</strain>
    </source>
</reference>